<organism evidence="2 3">
    <name type="scientific">Duncaniella muris</name>
    <dbReference type="NCBI Taxonomy" id="2094150"/>
    <lineage>
        <taxon>Bacteria</taxon>
        <taxon>Pseudomonadati</taxon>
        <taxon>Bacteroidota</taxon>
        <taxon>Bacteroidia</taxon>
        <taxon>Bacteroidales</taxon>
        <taxon>Muribaculaceae</taxon>
        <taxon>Duncaniella</taxon>
    </lineage>
</organism>
<dbReference type="Gene3D" id="3.30.420.10">
    <property type="entry name" value="Ribonuclease H-like superfamily/Ribonuclease H"/>
    <property type="match status" value="1"/>
</dbReference>
<dbReference type="PANTHER" id="PTHR47765:SF2">
    <property type="entry name" value="EXONUCLEASE MUT-7 HOMOLOG"/>
    <property type="match status" value="1"/>
</dbReference>
<dbReference type="GeneID" id="82524986"/>
<dbReference type="GO" id="GO:0008408">
    <property type="term" value="F:3'-5' exonuclease activity"/>
    <property type="evidence" value="ECO:0007669"/>
    <property type="project" value="InterPro"/>
</dbReference>
<sequence>MDINQYSISISKEELSVLPTVEFPGKITVLDNVGDARAALRYLRKCGTVGFDTETKPNFRKGQTNTVSLIQISTLDHSFLFRLNKLGFFQEMREFMEADDVVKVGLSLRDDFHVLHRIAAFEPQNFVDLQAVVKTFRISDSSLQKIYGILFSGRISKSQRLSNWEAAELSPGQQNYASIDAWACLRIYNLLTDGGFDPAESAYLHPIVTADSSDVADSGNN</sequence>
<dbReference type="InterPro" id="IPR036397">
    <property type="entry name" value="RNaseH_sf"/>
</dbReference>
<dbReference type="InterPro" id="IPR012337">
    <property type="entry name" value="RNaseH-like_sf"/>
</dbReference>
<accession>A0A2V1IRA9</accession>
<dbReference type="AlphaFoldDB" id="A0A2V1IRA9"/>
<comment type="caution">
    <text evidence="2">The sequence shown here is derived from an EMBL/GenBank/DDBJ whole genome shotgun (WGS) entry which is preliminary data.</text>
</comment>
<dbReference type="PANTHER" id="PTHR47765">
    <property type="entry name" value="3'-5' EXONUCLEASE DOMAIN-CONTAINING PROTEIN"/>
    <property type="match status" value="1"/>
</dbReference>
<evidence type="ECO:0000259" key="1">
    <source>
        <dbReference type="SMART" id="SM00474"/>
    </source>
</evidence>
<keyword evidence="2" id="KW-0378">Hydrolase</keyword>
<dbReference type="SMART" id="SM00474">
    <property type="entry name" value="35EXOc"/>
    <property type="match status" value="1"/>
</dbReference>
<proteinExistence type="predicted"/>
<name>A0A2V1IRA9_9BACT</name>
<dbReference type="Pfam" id="PF01612">
    <property type="entry name" value="DNA_pol_A_exo1"/>
    <property type="match status" value="1"/>
</dbReference>
<dbReference type="CDD" id="cd06141">
    <property type="entry name" value="WRN_exo"/>
    <property type="match status" value="1"/>
</dbReference>
<protein>
    <submittedName>
        <fullName evidence="2">3'-5' exonuclease domain-containing protein 2</fullName>
    </submittedName>
</protein>
<dbReference type="GO" id="GO:0006139">
    <property type="term" value="P:nucleobase-containing compound metabolic process"/>
    <property type="evidence" value="ECO:0007669"/>
    <property type="project" value="InterPro"/>
</dbReference>
<keyword evidence="2" id="KW-0540">Nuclease</keyword>
<dbReference type="GO" id="GO:0003676">
    <property type="term" value="F:nucleic acid binding"/>
    <property type="evidence" value="ECO:0007669"/>
    <property type="project" value="InterPro"/>
</dbReference>
<keyword evidence="2" id="KW-0269">Exonuclease</keyword>
<dbReference type="SUPFAM" id="SSF53098">
    <property type="entry name" value="Ribonuclease H-like"/>
    <property type="match status" value="1"/>
</dbReference>
<dbReference type="Proteomes" id="UP000244905">
    <property type="component" value="Unassembled WGS sequence"/>
</dbReference>
<dbReference type="InterPro" id="IPR052408">
    <property type="entry name" value="Exonuclease_MUT-7-like"/>
</dbReference>
<dbReference type="RefSeq" id="WP_107031147.1">
    <property type="nucleotide sequence ID" value="NZ_CARXIO010000001.1"/>
</dbReference>
<gene>
    <name evidence="2" type="ORF">C5O23_01300</name>
</gene>
<reference evidence="3" key="1">
    <citation type="submission" date="2018-02" db="EMBL/GenBank/DDBJ databases">
        <authorList>
            <person name="Clavel T."/>
            <person name="Strowig T."/>
        </authorList>
    </citation>
    <scope>NUCLEOTIDE SEQUENCE [LARGE SCALE GENOMIC DNA]</scope>
    <source>
        <strain evidence="3">DSM 103720</strain>
    </source>
</reference>
<keyword evidence="3" id="KW-1185">Reference proteome</keyword>
<dbReference type="EMBL" id="PUEC01000002">
    <property type="protein sequence ID" value="PWB04223.1"/>
    <property type="molecule type" value="Genomic_DNA"/>
</dbReference>
<evidence type="ECO:0000313" key="2">
    <source>
        <dbReference type="EMBL" id="PWB04223.1"/>
    </source>
</evidence>
<feature type="domain" description="3'-5' exonuclease" evidence="1">
    <location>
        <begin position="27"/>
        <end position="196"/>
    </location>
</feature>
<evidence type="ECO:0000313" key="3">
    <source>
        <dbReference type="Proteomes" id="UP000244905"/>
    </source>
</evidence>
<dbReference type="InterPro" id="IPR002562">
    <property type="entry name" value="3'-5'_exonuclease_dom"/>
</dbReference>